<dbReference type="Pfam" id="PF00069">
    <property type="entry name" value="Pkinase"/>
    <property type="match status" value="1"/>
</dbReference>
<dbReference type="SMART" id="SM00220">
    <property type="entry name" value="S_TKc"/>
    <property type="match status" value="1"/>
</dbReference>
<evidence type="ECO:0000256" key="14">
    <source>
        <dbReference type="ARBA" id="ARBA00045834"/>
    </source>
</evidence>
<dbReference type="FunFam" id="3.30.200.20:FF:000359">
    <property type="entry name" value="myosin light chain kinase 2, skeletal/cardiac muscle"/>
    <property type="match status" value="1"/>
</dbReference>
<evidence type="ECO:0000256" key="12">
    <source>
        <dbReference type="ARBA" id="ARBA00022840"/>
    </source>
</evidence>
<evidence type="ECO:0000313" key="19">
    <source>
        <dbReference type="Proteomes" id="UP000633448"/>
    </source>
</evidence>
<dbReference type="Gene3D" id="1.10.510.10">
    <property type="entry name" value="Transferase(Phosphotransferase) domain 1"/>
    <property type="match status" value="1"/>
</dbReference>
<evidence type="ECO:0000256" key="9">
    <source>
        <dbReference type="ARBA" id="ARBA00022679"/>
    </source>
</evidence>
<dbReference type="EC" id="2.7.11.18" evidence="4"/>
<keyword evidence="9" id="KW-0808">Transferase</keyword>
<comment type="similarity">
    <text evidence="2">Belongs to the protein kinase superfamily. CAMK Ser/Thr protein kinase family.</text>
</comment>
<dbReference type="PROSITE" id="PS00107">
    <property type="entry name" value="PROTEIN_KINASE_ATP"/>
    <property type="match status" value="1"/>
</dbReference>
<feature type="non-terminal residue" evidence="18">
    <location>
        <position position="1"/>
    </location>
</feature>
<comment type="caution">
    <text evidence="18">The sequence shown here is derived from an EMBL/GenBank/DDBJ whole genome shotgun (WGS) entry which is preliminary data.</text>
</comment>
<dbReference type="AlphaFoldDB" id="A0A851F5I9"/>
<reference evidence="18" key="1">
    <citation type="submission" date="2019-10" db="EMBL/GenBank/DDBJ databases">
        <title>Bird 10,000 Genomes (B10K) Project - Family phase.</title>
        <authorList>
            <person name="Zhang G."/>
        </authorList>
    </citation>
    <scope>NUCLEOTIDE SEQUENCE</scope>
    <source>
        <strain evidence="18">B10K-DU-002-53</strain>
        <tissue evidence="18">Muscle</tissue>
    </source>
</reference>
<feature type="compositionally biased region" description="Low complexity" evidence="16">
    <location>
        <begin position="9"/>
        <end position="27"/>
    </location>
</feature>
<keyword evidence="8" id="KW-0597">Phosphoprotein</keyword>
<feature type="compositionally biased region" description="Low complexity" evidence="16">
    <location>
        <begin position="322"/>
        <end position="347"/>
    </location>
</feature>
<evidence type="ECO:0000256" key="7">
    <source>
        <dbReference type="ARBA" id="ARBA00022527"/>
    </source>
</evidence>
<evidence type="ECO:0000256" key="2">
    <source>
        <dbReference type="ARBA" id="ARBA00006692"/>
    </source>
</evidence>
<evidence type="ECO:0000256" key="15">
    <source>
        <dbReference type="PROSITE-ProRule" id="PRU10141"/>
    </source>
</evidence>
<evidence type="ECO:0000256" key="4">
    <source>
        <dbReference type="ARBA" id="ARBA00012430"/>
    </source>
</evidence>
<dbReference type="InterPro" id="IPR008271">
    <property type="entry name" value="Ser/Thr_kinase_AS"/>
</dbReference>
<evidence type="ECO:0000256" key="5">
    <source>
        <dbReference type="ARBA" id="ARBA00019315"/>
    </source>
</evidence>
<dbReference type="OrthoDB" id="6070751at2759"/>
<dbReference type="GO" id="GO:0005516">
    <property type="term" value="F:calmodulin binding"/>
    <property type="evidence" value="ECO:0007669"/>
    <property type="project" value="UniProtKB-KW"/>
</dbReference>
<keyword evidence="10 15" id="KW-0547">Nucleotide-binding</keyword>
<protein>
    <recommendedName>
        <fullName evidence="5">Myosin light chain kinase 2, skeletal/cardiac muscle</fullName>
        <ecNumber evidence="4">2.7.11.18</ecNumber>
    </recommendedName>
</protein>
<feature type="compositionally biased region" description="Basic and acidic residues" evidence="16">
    <location>
        <begin position="295"/>
        <end position="316"/>
    </location>
</feature>
<evidence type="ECO:0000313" key="18">
    <source>
        <dbReference type="EMBL" id="NWI89675.1"/>
    </source>
</evidence>
<feature type="compositionally biased region" description="Basic and acidic residues" evidence="16">
    <location>
        <begin position="260"/>
        <end position="269"/>
    </location>
</feature>
<name>A0A851F5I9_PITSO</name>
<keyword evidence="7" id="KW-0723">Serine/threonine-protein kinase</keyword>
<dbReference type="PANTHER" id="PTHR24347">
    <property type="entry name" value="SERINE/THREONINE-PROTEIN KINASE"/>
    <property type="match status" value="1"/>
</dbReference>
<dbReference type="PROSITE" id="PS50011">
    <property type="entry name" value="PROTEIN_KINASE_DOM"/>
    <property type="match status" value="1"/>
</dbReference>
<evidence type="ECO:0000259" key="17">
    <source>
        <dbReference type="PROSITE" id="PS50011"/>
    </source>
</evidence>
<dbReference type="InterPro" id="IPR011009">
    <property type="entry name" value="Kinase-like_dom_sf"/>
</dbReference>
<comment type="subunit">
    <text evidence="3">May interact with centrin.</text>
</comment>
<keyword evidence="12 15" id="KW-0067">ATP-binding</keyword>
<evidence type="ECO:0000256" key="16">
    <source>
        <dbReference type="SAM" id="MobiDB-lite"/>
    </source>
</evidence>
<feature type="compositionally biased region" description="Basic and acidic residues" evidence="16">
    <location>
        <begin position="165"/>
        <end position="175"/>
    </location>
</feature>
<feature type="region of interest" description="Disordered" evidence="16">
    <location>
        <begin position="395"/>
        <end position="486"/>
    </location>
</feature>
<dbReference type="InterPro" id="IPR042717">
    <property type="entry name" value="MLCK2_STKc"/>
</dbReference>
<evidence type="ECO:0000256" key="8">
    <source>
        <dbReference type="ARBA" id="ARBA00022553"/>
    </source>
</evidence>
<evidence type="ECO:0000256" key="1">
    <source>
        <dbReference type="ARBA" id="ARBA00004496"/>
    </source>
</evidence>
<dbReference type="SUPFAM" id="SSF56112">
    <property type="entry name" value="Protein kinase-like (PK-like)"/>
    <property type="match status" value="1"/>
</dbReference>
<keyword evidence="6" id="KW-0963">Cytoplasm</keyword>
<evidence type="ECO:0000256" key="13">
    <source>
        <dbReference type="ARBA" id="ARBA00022860"/>
    </source>
</evidence>
<sequence length="826" mass="87825">ADTGGAGGTAPPEAEGSAPPASPQAPQSRGGTAPAATVAQDRGTDEPGQEKAAGEPGGGKAEPEQGTALSAPEPRDGRGAVPGEEASAVQQNGGQAAGRDGKDEPGKKKAPAAGELKEGKTPAASKDKDGEKDKPKEKSPVLGQSKGGQAAPTQRKGLAVTEGQDGEKDKPRKEQAPGVSGAERGGKAVPIEKVPATANSEGGKAKPTEETALAADQAQDGGKAEPAKEKITALEKEKDGEKAAAKAEKIPAAKMAQGGGKKEPAKEKSPAATKVQDGGKKTAKVENPTVASKAGNERKEPTKEKDPAATKVREGGQKAAEVEPPAAAAEAGDGAEVPAEAAAMADVKTQGGGQEARRETEAQPPKTPDPPRPALLQSLSCPAACHREDQLCAEVAEMETIPEETTAAEPREGLTESGSAPPAEPDLQLPSTPQERTLPSAPGQPPYRLGVAEQPGPEGQPSSTEAMPPPSPYLTPDFGKEDPFEILDDVPPPPAPFAHRIVTLHSASVSSQFSLNPKDILGGGKFGEVHTCTEKETGLKLAAKVIRKQGAKDKEMVLLEIDVMNQLNHRNLIQLYDAIETPREIILFMEFVEGGELFERIIDDDYPLTEVDCMVFVRQICEGIRFMHRMHVLHLDLKPENILCVAATGHMVKIIDFGLARRYNPNEKLKVNFGTPEFLSPEVVNYEQVSYSTDMWSMGVITYMLLSGLSPFLGDDDTETLNNVLAANWYFDEETFESVSNEAKDFVSNLIIKDKSARMSADQCLQHPWLNNLAEKAKRCNRRLKSQVLLKKYVMRRRWKKNFIGVCAANRFRKITSSGSLTALGV</sequence>
<organism evidence="18 19">
    <name type="scientific">Pitta sordida</name>
    <name type="common">Hooded pitta</name>
    <dbReference type="NCBI Taxonomy" id="9163"/>
    <lineage>
        <taxon>Eukaryota</taxon>
        <taxon>Metazoa</taxon>
        <taxon>Chordata</taxon>
        <taxon>Craniata</taxon>
        <taxon>Vertebrata</taxon>
        <taxon>Euteleostomi</taxon>
        <taxon>Archelosauria</taxon>
        <taxon>Archosauria</taxon>
        <taxon>Dinosauria</taxon>
        <taxon>Saurischia</taxon>
        <taxon>Theropoda</taxon>
        <taxon>Coelurosauria</taxon>
        <taxon>Aves</taxon>
        <taxon>Neognathae</taxon>
        <taxon>Neoaves</taxon>
        <taxon>Telluraves</taxon>
        <taxon>Australaves</taxon>
        <taxon>Passeriformes</taxon>
        <taxon>Pittidae</taxon>
        <taxon>Pitta</taxon>
    </lineage>
</organism>
<evidence type="ECO:0000256" key="10">
    <source>
        <dbReference type="ARBA" id="ARBA00022741"/>
    </source>
</evidence>
<comment type="subcellular location">
    <subcellularLocation>
        <location evidence="1">Cytoplasm</location>
    </subcellularLocation>
</comment>
<dbReference type="InterPro" id="IPR000719">
    <property type="entry name" value="Prot_kinase_dom"/>
</dbReference>
<feature type="region of interest" description="Disordered" evidence="16">
    <location>
        <begin position="1"/>
        <end position="381"/>
    </location>
</feature>
<dbReference type="PROSITE" id="PS00108">
    <property type="entry name" value="PROTEIN_KINASE_ST"/>
    <property type="match status" value="1"/>
</dbReference>
<feature type="non-terminal residue" evidence="18">
    <location>
        <position position="826"/>
    </location>
</feature>
<evidence type="ECO:0000256" key="6">
    <source>
        <dbReference type="ARBA" id="ARBA00022490"/>
    </source>
</evidence>
<dbReference type="EMBL" id="WEKX01011467">
    <property type="protein sequence ID" value="NWI89675.1"/>
    <property type="molecule type" value="Genomic_DNA"/>
</dbReference>
<dbReference type="Proteomes" id="UP000633448">
    <property type="component" value="Unassembled WGS sequence"/>
</dbReference>
<keyword evidence="11 18" id="KW-0418">Kinase</keyword>
<feature type="compositionally biased region" description="Basic and acidic residues" evidence="16">
    <location>
        <begin position="115"/>
        <end position="139"/>
    </location>
</feature>
<dbReference type="GO" id="GO:0005737">
    <property type="term" value="C:cytoplasm"/>
    <property type="evidence" value="ECO:0007669"/>
    <property type="project" value="UniProtKB-SubCell"/>
</dbReference>
<comment type="function">
    <text evidence="14">Implicated in the level of global muscle contraction and cardiac function. Phosphorylates a specific serine in the N-terminus of a myosin light chain.</text>
</comment>
<feature type="compositionally biased region" description="Basic and acidic residues" evidence="16">
    <location>
        <begin position="222"/>
        <end position="251"/>
    </location>
</feature>
<accession>A0A851F5I9</accession>
<dbReference type="Gene3D" id="3.30.200.20">
    <property type="entry name" value="Phosphorylase Kinase, domain 1"/>
    <property type="match status" value="1"/>
</dbReference>
<evidence type="ECO:0000256" key="11">
    <source>
        <dbReference type="ARBA" id="ARBA00022777"/>
    </source>
</evidence>
<keyword evidence="13" id="KW-0112">Calmodulin-binding</keyword>
<dbReference type="GO" id="GO:0004687">
    <property type="term" value="F:myosin light chain kinase activity"/>
    <property type="evidence" value="ECO:0007669"/>
    <property type="project" value="UniProtKB-EC"/>
</dbReference>
<dbReference type="CDD" id="cd14190">
    <property type="entry name" value="STKc_MLCK2"/>
    <property type="match status" value="1"/>
</dbReference>
<dbReference type="GO" id="GO:0005524">
    <property type="term" value="F:ATP binding"/>
    <property type="evidence" value="ECO:0007669"/>
    <property type="project" value="UniProtKB-UniRule"/>
</dbReference>
<dbReference type="FunFam" id="1.10.510.10:FF:000135">
    <property type="entry name" value="Putative myosin light chain kinase 3"/>
    <property type="match status" value="1"/>
</dbReference>
<gene>
    <name evidence="18" type="primary">Mylk2</name>
    <name evidence="18" type="ORF">PITSOR_R01601</name>
</gene>
<feature type="compositionally biased region" description="Basic and acidic residues" evidence="16">
    <location>
        <begin position="42"/>
        <end position="53"/>
    </location>
</feature>
<feature type="binding site" evidence="15">
    <location>
        <position position="548"/>
    </location>
    <ligand>
        <name>ATP</name>
        <dbReference type="ChEBI" id="CHEBI:30616"/>
    </ligand>
</feature>
<keyword evidence="19" id="KW-1185">Reference proteome</keyword>
<proteinExistence type="inferred from homology"/>
<evidence type="ECO:0000256" key="3">
    <source>
        <dbReference type="ARBA" id="ARBA00011336"/>
    </source>
</evidence>
<dbReference type="InterPro" id="IPR017441">
    <property type="entry name" value="Protein_kinase_ATP_BS"/>
</dbReference>
<feature type="domain" description="Protein kinase" evidence="17">
    <location>
        <begin position="515"/>
        <end position="770"/>
    </location>
</feature>